<sequence>MLHGASLSMTLLSLPKTQSIQLFKKKTDHTYILLVYMVDCHINLKVAKFPIPPDF</sequence>
<dbReference type="EMBL" id="GGEC01067771">
    <property type="protein sequence ID" value="MBX48255.1"/>
    <property type="molecule type" value="Transcribed_RNA"/>
</dbReference>
<organism evidence="1">
    <name type="scientific">Rhizophora mucronata</name>
    <name type="common">Asiatic mangrove</name>
    <dbReference type="NCBI Taxonomy" id="61149"/>
    <lineage>
        <taxon>Eukaryota</taxon>
        <taxon>Viridiplantae</taxon>
        <taxon>Streptophyta</taxon>
        <taxon>Embryophyta</taxon>
        <taxon>Tracheophyta</taxon>
        <taxon>Spermatophyta</taxon>
        <taxon>Magnoliopsida</taxon>
        <taxon>eudicotyledons</taxon>
        <taxon>Gunneridae</taxon>
        <taxon>Pentapetalae</taxon>
        <taxon>rosids</taxon>
        <taxon>fabids</taxon>
        <taxon>Malpighiales</taxon>
        <taxon>Rhizophoraceae</taxon>
        <taxon>Rhizophora</taxon>
    </lineage>
</organism>
<protein>
    <submittedName>
        <fullName evidence="1">Uncharacterized protein</fullName>
    </submittedName>
</protein>
<dbReference type="AlphaFoldDB" id="A0A2P2P0H6"/>
<evidence type="ECO:0000313" key="1">
    <source>
        <dbReference type="EMBL" id="MBX48255.1"/>
    </source>
</evidence>
<reference evidence="1" key="1">
    <citation type="submission" date="2018-02" db="EMBL/GenBank/DDBJ databases">
        <title>Rhizophora mucronata_Transcriptome.</title>
        <authorList>
            <person name="Meera S.P."/>
            <person name="Sreeshan A."/>
            <person name="Augustine A."/>
        </authorList>
    </citation>
    <scope>NUCLEOTIDE SEQUENCE</scope>
    <source>
        <tissue evidence="1">Leaf</tissue>
    </source>
</reference>
<accession>A0A2P2P0H6</accession>
<name>A0A2P2P0H6_RHIMU</name>
<proteinExistence type="predicted"/>